<dbReference type="GO" id="GO:0005737">
    <property type="term" value="C:cytoplasm"/>
    <property type="evidence" value="ECO:0007669"/>
    <property type="project" value="TreeGrafter"/>
</dbReference>
<dbReference type="SUPFAM" id="SSF52540">
    <property type="entry name" value="P-loop containing nucleoside triphosphate hydrolases"/>
    <property type="match status" value="1"/>
</dbReference>
<dbReference type="PANTHER" id="PTHR10344">
    <property type="entry name" value="THYMIDYLATE KINASE"/>
    <property type="match status" value="1"/>
</dbReference>
<feature type="binding site" evidence="8">
    <location>
        <begin position="12"/>
        <end position="19"/>
    </location>
    <ligand>
        <name>ATP</name>
        <dbReference type="ChEBI" id="CHEBI:30616"/>
    </ligand>
</feature>
<proteinExistence type="inferred from homology"/>
<keyword evidence="4 8" id="KW-0547">Nucleotide-binding</keyword>
<comment type="catalytic activity">
    <reaction evidence="7 8">
        <text>dTMP + ATP = dTDP + ADP</text>
        <dbReference type="Rhea" id="RHEA:13517"/>
        <dbReference type="ChEBI" id="CHEBI:30616"/>
        <dbReference type="ChEBI" id="CHEBI:58369"/>
        <dbReference type="ChEBI" id="CHEBI:63528"/>
        <dbReference type="ChEBI" id="CHEBI:456216"/>
        <dbReference type="EC" id="2.7.4.9"/>
    </reaction>
</comment>
<dbReference type="Gene3D" id="3.40.50.300">
    <property type="entry name" value="P-loop containing nucleotide triphosphate hydrolases"/>
    <property type="match status" value="1"/>
</dbReference>
<keyword evidence="11" id="KW-1185">Reference proteome</keyword>
<comment type="caution">
    <text evidence="10">The sequence shown here is derived from an EMBL/GenBank/DDBJ whole genome shotgun (WGS) entry which is preliminary data.</text>
</comment>
<dbReference type="InterPro" id="IPR039430">
    <property type="entry name" value="Thymidylate_kin-like_dom"/>
</dbReference>
<evidence type="ECO:0000313" key="10">
    <source>
        <dbReference type="EMBL" id="OQP45607.1"/>
    </source>
</evidence>
<protein>
    <recommendedName>
        <fullName evidence="8">Thymidylate kinase</fullName>
        <ecNumber evidence="8">2.7.4.9</ecNumber>
    </recommendedName>
    <alternativeName>
        <fullName evidence="8">dTMP kinase</fullName>
    </alternativeName>
</protein>
<keyword evidence="5 8" id="KW-0418">Kinase</keyword>
<dbReference type="GO" id="GO:0004798">
    <property type="term" value="F:dTMP kinase activity"/>
    <property type="evidence" value="ECO:0007669"/>
    <property type="project" value="UniProtKB-UniRule"/>
</dbReference>
<dbReference type="Proteomes" id="UP000192276">
    <property type="component" value="Unassembled WGS sequence"/>
</dbReference>
<dbReference type="Pfam" id="PF02223">
    <property type="entry name" value="Thymidylate_kin"/>
    <property type="match status" value="1"/>
</dbReference>
<keyword evidence="2 8" id="KW-0808">Transferase</keyword>
<dbReference type="GO" id="GO:0006235">
    <property type="term" value="P:dTTP biosynthetic process"/>
    <property type="evidence" value="ECO:0007669"/>
    <property type="project" value="UniProtKB-UniRule"/>
</dbReference>
<dbReference type="RefSeq" id="WP_081171199.1">
    <property type="nucleotide sequence ID" value="NZ_LWBP01000254.1"/>
</dbReference>
<dbReference type="InterPro" id="IPR018095">
    <property type="entry name" value="Thymidylate_kin_CS"/>
</dbReference>
<sequence>MTRKNLFIALEGIDGSGKSTQTKLLTEQLSNRGYKVYSTFEPTNNQIGKLIRDILKGNARADHRVIAGLFVADRLDHLLNEDYGIVKKLEEGYTVITDRYLFSSYAYQGAHMNIDWVIQANAMAAEILRPDVNIFIDVAPEVSMHRVHTNRENVELFETLDSLKLVRSKYMEAFEKAGSAENVYSVDGNRSPDLIAHDIWQKVQSMLGRDK</sequence>
<evidence type="ECO:0000256" key="8">
    <source>
        <dbReference type="HAMAP-Rule" id="MF_00165"/>
    </source>
</evidence>
<dbReference type="GO" id="GO:0006233">
    <property type="term" value="P:dTDP biosynthetic process"/>
    <property type="evidence" value="ECO:0007669"/>
    <property type="project" value="InterPro"/>
</dbReference>
<keyword evidence="3 8" id="KW-0545">Nucleotide biosynthesis</keyword>
<name>A0A1V9EHJ4_9BACT</name>
<evidence type="ECO:0000256" key="2">
    <source>
        <dbReference type="ARBA" id="ARBA00022679"/>
    </source>
</evidence>
<evidence type="ECO:0000256" key="5">
    <source>
        <dbReference type="ARBA" id="ARBA00022777"/>
    </source>
</evidence>
<dbReference type="CDD" id="cd01672">
    <property type="entry name" value="TMPK"/>
    <property type="match status" value="1"/>
</dbReference>
<dbReference type="InterPro" id="IPR018094">
    <property type="entry name" value="Thymidylate_kinase"/>
</dbReference>
<gene>
    <name evidence="8" type="primary">tmk</name>
    <name evidence="10" type="ORF">A4R26_08870</name>
</gene>
<dbReference type="PANTHER" id="PTHR10344:SF4">
    <property type="entry name" value="UMP-CMP KINASE 2, MITOCHONDRIAL"/>
    <property type="match status" value="1"/>
</dbReference>
<dbReference type="STRING" id="550983.A4R26_08870"/>
<dbReference type="NCBIfam" id="TIGR00041">
    <property type="entry name" value="DTMP_kinase"/>
    <property type="match status" value="1"/>
</dbReference>
<feature type="domain" description="Thymidylate kinase-like" evidence="9">
    <location>
        <begin position="10"/>
        <end position="198"/>
    </location>
</feature>
<evidence type="ECO:0000256" key="7">
    <source>
        <dbReference type="ARBA" id="ARBA00048743"/>
    </source>
</evidence>
<dbReference type="AlphaFoldDB" id="A0A1V9EHJ4"/>
<accession>A0A1V9EHJ4</accession>
<dbReference type="EMBL" id="LWBP01000254">
    <property type="protein sequence ID" value="OQP45607.1"/>
    <property type="molecule type" value="Genomic_DNA"/>
</dbReference>
<evidence type="ECO:0000313" key="11">
    <source>
        <dbReference type="Proteomes" id="UP000192276"/>
    </source>
</evidence>
<organism evidence="10 11">
    <name type="scientific">Niastella populi</name>
    <dbReference type="NCBI Taxonomy" id="550983"/>
    <lineage>
        <taxon>Bacteria</taxon>
        <taxon>Pseudomonadati</taxon>
        <taxon>Bacteroidota</taxon>
        <taxon>Chitinophagia</taxon>
        <taxon>Chitinophagales</taxon>
        <taxon>Chitinophagaceae</taxon>
        <taxon>Niastella</taxon>
    </lineage>
</organism>
<keyword evidence="6 8" id="KW-0067">ATP-binding</keyword>
<dbReference type="GO" id="GO:0006227">
    <property type="term" value="P:dUDP biosynthetic process"/>
    <property type="evidence" value="ECO:0007669"/>
    <property type="project" value="TreeGrafter"/>
</dbReference>
<dbReference type="GO" id="GO:0005524">
    <property type="term" value="F:ATP binding"/>
    <property type="evidence" value="ECO:0007669"/>
    <property type="project" value="UniProtKB-UniRule"/>
</dbReference>
<dbReference type="HAMAP" id="MF_00165">
    <property type="entry name" value="Thymidylate_kinase"/>
    <property type="match status" value="1"/>
</dbReference>
<dbReference type="InterPro" id="IPR027417">
    <property type="entry name" value="P-loop_NTPase"/>
</dbReference>
<evidence type="ECO:0000256" key="3">
    <source>
        <dbReference type="ARBA" id="ARBA00022727"/>
    </source>
</evidence>
<dbReference type="PROSITE" id="PS01331">
    <property type="entry name" value="THYMIDYLATE_KINASE"/>
    <property type="match status" value="1"/>
</dbReference>
<evidence type="ECO:0000256" key="4">
    <source>
        <dbReference type="ARBA" id="ARBA00022741"/>
    </source>
</evidence>
<evidence type="ECO:0000256" key="6">
    <source>
        <dbReference type="ARBA" id="ARBA00022840"/>
    </source>
</evidence>
<comment type="similarity">
    <text evidence="1 8">Belongs to the thymidylate kinase family.</text>
</comment>
<evidence type="ECO:0000256" key="1">
    <source>
        <dbReference type="ARBA" id="ARBA00009776"/>
    </source>
</evidence>
<comment type="function">
    <text evidence="8">Phosphorylation of dTMP to form dTDP in both de novo and salvage pathways of dTTP synthesis.</text>
</comment>
<dbReference type="EC" id="2.7.4.9" evidence="8"/>
<evidence type="ECO:0000259" key="9">
    <source>
        <dbReference type="Pfam" id="PF02223"/>
    </source>
</evidence>
<reference evidence="11" key="1">
    <citation type="submission" date="2016-04" db="EMBL/GenBank/DDBJ databases">
        <authorList>
            <person name="Chen L."/>
            <person name="Zhuang W."/>
            <person name="Wang G."/>
        </authorList>
    </citation>
    <scope>NUCLEOTIDE SEQUENCE [LARGE SCALE GENOMIC DNA]</scope>
    <source>
        <strain evidence="11">208</strain>
    </source>
</reference>